<feature type="domain" description="C2H2-type" evidence="14">
    <location>
        <begin position="868"/>
        <end position="895"/>
    </location>
</feature>
<evidence type="ECO:0000256" key="9">
    <source>
        <dbReference type="ARBA" id="ARBA00023204"/>
    </source>
</evidence>
<feature type="region of interest" description="Disordered" evidence="13">
    <location>
        <begin position="1"/>
        <end position="27"/>
    </location>
</feature>
<dbReference type="Gene3D" id="3.30.1490.100">
    <property type="entry name" value="DNA polymerase, Y-family, little finger domain"/>
    <property type="match status" value="1"/>
</dbReference>
<dbReference type="SUPFAM" id="SSF57667">
    <property type="entry name" value="beta-beta-alpha zinc fingers"/>
    <property type="match status" value="1"/>
</dbReference>
<feature type="domain" description="UBZ3-type" evidence="16">
    <location>
        <begin position="745"/>
        <end position="780"/>
    </location>
</feature>
<keyword evidence="9" id="KW-0234">DNA repair</keyword>
<dbReference type="InterPro" id="IPR043502">
    <property type="entry name" value="DNA/RNA_pol_sf"/>
</dbReference>
<dbReference type="InterPro" id="IPR041298">
    <property type="entry name" value="UBZ3"/>
</dbReference>
<evidence type="ECO:0000256" key="4">
    <source>
        <dbReference type="ARBA" id="ARBA00022723"/>
    </source>
</evidence>
<dbReference type="PROSITE" id="PS51907">
    <property type="entry name" value="ZF_UBZ3"/>
    <property type="match status" value="2"/>
</dbReference>
<evidence type="ECO:0000256" key="7">
    <source>
        <dbReference type="ARBA" id="ARBA00022833"/>
    </source>
</evidence>
<keyword evidence="7" id="KW-0862">Zinc</keyword>
<accession>A0ABR3YIA8</accession>
<evidence type="ECO:0000256" key="8">
    <source>
        <dbReference type="ARBA" id="ARBA00023128"/>
    </source>
</evidence>
<feature type="region of interest" description="Disordered" evidence="13">
    <location>
        <begin position="234"/>
        <end position="275"/>
    </location>
</feature>
<feature type="compositionally biased region" description="Low complexity" evidence="13">
    <location>
        <begin position="795"/>
        <end position="809"/>
    </location>
</feature>
<dbReference type="InterPro" id="IPR043128">
    <property type="entry name" value="Rev_trsase/Diguanyl_cyclase"/>
</dbReference>
<dbReference type="Pfam" id="PF18439">
    <property type="entry name" value="zf_UBZ"/>
    <property type="match status" value="2"/>
</dbReference>
<organism evidence="17 18">
    <name type="scientific">Sporothrix stenoceras</name>
    <dbReference type="NCBI Taxonomy" id="5173"/>
    <lineage>
        <taxon>Eukaryota</taxon>
        <taxon>Fungi</taxon>
        <taxon>Dikarya</taxon>
        <taxon>Ascomycota</taxon>
        <taxon>Pezizomycotina</taxon>
        <taxon>Sordariomycetes</taxon>
        <taxon>Sordariomycetidae</taxon>
        <taxon>Ophiostomatales</taxon>
        <taxon>Ophiostomataceae</taxon>
        <taxon>Sporothrix</taxon>
    </lineage>
</organism>
<dbReference type="InterPro" id="IPR052230">
    <property type="entry name" value="DNA_polymerase_eta"/>
</dbReference>
<feature type="domain" description="UBZ3-type" evidence="16">
    <location>
        <begin position="863"/>
        <end position="898"/>
    </location>
</feature>
<dbReference type="InterPro" id="IPR001126">
    <property type="entry name" value="UmuC"/>
</dbReference>
<dbReference type="Proteomes" id="UP001583186">
    <property type="component" value="Unassembled WGS sequence"/>
</dbReference>
<dbReference type="PROSITE" id="PS00028">
    <property type="entry name" value="ZINC_FINGER_C2H2_1"/>
    <property type="match status" value="2"/>
</dbReference>
<evidence type="ECO:0000313" key="18">
    <source>
        <dbReference type="Proteomes" id="UP001583186"/>
    </source>
</evidence>
<feature type="compositionally biased region" description="Polar residues" evidence="13">
    <location>
        <begin position="828"/>
        <end position="838"/>
    </location>
</feature>
<dbReference type="Gene3D" id="3.30.70.270">
    <property type="match status" value="1"/>
</dbReference>
<reference evidence="17 18" key="1">
    <citation type="journal article" date="2024" name="IMA Fungus">
        <title>IMA Genome - F19 : A genome assembly and annotation guide to empower mycologists, including annotated draft genome sequences of Ceratocystis pirilliformis, Diaporthe australafricana, Fusarium ophioides, Paecilomyces lecythidis, and Sporothrix stenoceras.</title>
        <authorList>
            <person name="Aylward J."/>
            <person name="Wilson A.M."/>
            <person name="Visagie C.M."/>
            <person name="Spraker J."/>
            <person name="Barnes I."/>
            <person name="Buitendag C."/>
            <person name="Ceriani C."/>
            <person name="Del Mar Angel L."/>
            <person name="du Plessis D."/>
            <person name="Fuchs T."/>
            <person name="Gasser K."/>
            <person name="Kramer D."/>
            <person name="Li W."/>
            <person name="Munsamy K."/>
            <person name="Piso A."/>
            <person name="Price J.L."/>
            <person name="Sonnekus B."/>
            <person name="Thomas C."/>
            <person name="van der Nest A."/>
            <person name="van Dijk A."/>
            <person name="van Heerden A."/>
            <person name="van Vuuren N."/>
            <person name="Yilmaz N."/>
            <person name="Duong T.A."/>
            <person name="van der Merwe N.A."/>
            <person name="Wingfield M.J."/>
            <person name="Wingfield B.D."/>
        </authorList>
    </citation>
    <scope>NUCLEOTIDE SEQUENCE [LARGE SCALE GENOMIC DNA]</scope>
    <source>
        <strain evidence="17 18">CMW 5346</strain>
    </source>
</reference>
<keyword evidence="18" id="KW-1185">Reference proteome</keyword>
<feature type="compositionally biased region" description="Basic and acidic residues" evidence="13">
    <location>
        <begin position="468"/>
        <end position="481"/>
    </location>
</feature>
<dbReference type="SMART" id="SM00355">
    <property type="entry name" value="ZnF_C2H2"/>
    <property type="match status" value="2"/>
</dbReference>
<feature type="compositionally biased region" description="Polar residues" evidence="13">
    <location>
        <begin position="714"/>
        <end position="723"/>
    </location>
</feature>
<feature type="region of interest" description="Disordered" evidence="13">
    <location>
        <begin position="782"/>
        <end position="853"/>
    </location>
</feature>
<feature type="compositionally biased region" description="Basic and acidic residues" evidence="13">
    <location>
        <begin position="237"/>
        <end position="266"/>
    </location>
</feature>
<evidence type="ECO:0000256" key="1">
    <source>
        <dbReference type="ARBA" id="ARBA00004123"/>
    </source>
</evidence>
<feature type="compositionally biased region" description="Acidic residues" evidence="13">
    <location>
        <begin position="614"/>
        <end position="624"/>
    </location>
</feature>
<feature type="region of interest" description="Disordered" evidence="13">
    <location>
        <begin position="590"/>
        <end position="654"/>
    </location>
</feature>
<feature type="domain" description="UmuC" evidence="15">
    <location>
        <begin position="52"/>
        <end position="358"/>
    </location>
</feature>
<sequence length="898" mass="98501">MPPTGPSPPQNPAASLQDEATSRHDGARTSRFTYKQLADFAAAAPTCPLRVIAHIDLDAYYAQCEMRRLGTAEETPLVVQQWRNIIAVNYPARAFGISRMISAAEAKRLCPDLVVQHVPTWKEGETQWAYREDAFSAMAEHKVSLEPYRIRSREILATIKESLPGTGAQACKLEKAGIDEVFVDLSAYVHELLVNRLYSDVLADYHKHHHDQPTAFLPLPPVTEADLDWAATGSDIIDDKGGTGSKPTEREEGAVEDENRSIHEEEHKEDEDSEHINERVIDWDDVAMLEGARIIRAVRQALSDKLQFRCSAGIASNKMLSKLGSSQHKPNKQTVVRPRAVATFLGGLKSVTKLRGLGGKMGARVIAAFDTESISELRTLSLAQMQAKLNDQEAGYHIHGMVRGIDTSEVTARTEIKSIISAKSFQPPLKTMDQAIRWLRVYAAELKCRLLDEKLSLALLAAATVSADGKEEKDDKDDKNEASGGDNPLPATTVHTSAHQQHFQRLRLPQTIRLHYGDGSNGFHWKSRQTRIPRDGTPLDEDKLLKLGTQLLEQAQRADVLWPCAHLAISVDGFEEPVKNNKSIESFFQKATAKPASTTSKPTEISEESGGRDENEDEDQDDLDNSLREAGDFDEAMPLTKRRRTDHRDATDTNNTATLPFLFQREAEHAVARQGQGIGGAERARLVDEQPRATSSASSRRSTITTVADAGAALSSSNVSSVPTYFKPKDDDVSRIGHANEGDSASGGPFACGRCRKSFPAAIQLQEHEDWHVARELQAMDKQERQERQERQEKPTSAASTPTPTASSTRLRGHVPLKRAAPTLPANPISSFFQNRARSPTKKEDSGGSNGAGATTAAAAAATAAGSLTCQRCGDTFGHPDSLQVHQDWHFAKDLETG</sequence>
<keyword evidence="6 12" id="KW-0863">Zinc-finger</keyword>
<dbReference type="Gene3D" id="3.40.1170.60">
    <property type="match status" value="1"/>
</dbReference>
<feature type="compositionally biased region" description="Basic and acidic residues" evidence="13">
    <location>
        <begin position="782"/>
        <end position="794"/>
    </location>
</feature>
<feature type="compositionally biased region" description="Polar residues" evidence="13">
    <location>
        <begin position="493"/>
        <end position="502"/>
    </location>
</feature>
<keyword evidence="8" id="KW-0496">Mitochondrion</keyword>
<keyword evidence="5" id="KW-0227">DNA damage</keyword>
<dbReference type="PANTHER" id="PTHR45873:SF1">
    <property type="entry name" value="DNA POLYMERASE ETA"/>
    <property type="match status" value="1"/>
</dbReference>
<evidence type="ECO:0000256" key="5">
    <source>
        <dbReference type="ARBA" id="ARBA00022763"/>
    </source>
</evidence>
<comment type="caution">
    <text evidence="17">The sequence shown here is derived from an EMBL/GenBank/DDBJ whole genome shotgun (WGS) entry which is preliminary data.</text>
</comment>
<feature type="region of interest" description="Disordered" evidence="13">
    <location>
        <begin position="468"/>
        <end position="502"/>
    </location>
</feature>
<keyword evidence="3 17" id="KW-0808">Transferase</keyword>
<dbReference type="PIRSF" id="PIRSF036603">
    <property type="entry name" value="DPol_eta"/>
    <property type="match status" value="1"/>
</dbReference>
<dbReference type="SUPFAM" id="SSF100879">
    <property type="entry name" value="Lesion bypass DNA polymerase (Y-family), little finger domain"/>
    <property type="match status" value="1"/>
</dbReference>
<feature type="compositionally biased region" description="Basic and acidic residues" evidence="13">
    <location>
        <begin position="682"/>
        <end position="691"/>
    </location>
</feature>
<feature type="compositionally biased region" description="Basic and acidic residues" evidence="13">
    <location>
        <begin position="727"/>
        <end position="741"/>
    </location>
</feature>
<dbReference type="InterPro" id="IPR013087">
    <property type="entry name" value="Znf_C2H2_type"/>
</dbReference>
<keyword evidence="17" id="KW-0548">Nucleotidyltransferase</keyword>
<dbReference type="EMBL" id="JAWCUI010000101">
    <property type="protein sequence ID" value="KAL1888070.1"/>
    <property type="molecule type" value="Genomic_DNA"/>
</dbReference>
<dbReference type="InterPro" id="IPR036236">
    <property type="entry name" value="Znf_C2H2_sf"/>
</dbReference>
<dbReference type="PROSITE" id="PS50173">
    <property type="entry name" value="UMUC"/>
    <property type="match status" value="1"/>
</dbReference>
<evidence type="ECO:0000259" key="16">
    <source>
        <dbReference type="PROSITE" id="PS51907"/>
    </source>
</evidence>
<comment type="subcellular location">
    <subcellularLocation>
        <location evidence="2">Mitochondrion</location>
    </subcellularLocation>
    <subcellularLocation>
        <location evidence="1">Nucleus</location>
    </subcellularLocation>
</comment>
<dbReference type="GO" id="GO:0003887">
    <property type="term" value="F:DNA-directed DNA polymerase activity"/>
    <property type="evidence" value="ECO:0007669"/>
    <property type="project" value="UniProtKB-EC"/>
</dbReference>
<dbReference type="Gene3D" id="1.10.150.20">
    <property type="entry name" value="5' to 3' exonuclease, C-terminal subdomain"/>
    <property type="match status" value="1"/>
</dbReference>
<gene>
    <name evidence="17" type="primary">eso1</name>
    <name evidence="17" type="ORF">Sste5346_009807</name>
</gene>
<protein>
    <recommendedName>
        <fullName evidence="11">DNA polymerase eta</fullName>
    </recommendedName>
</protein>
<dbReference type="SUPFAM" id="SSF56672">
    <property type="entry name" value="DNA/RNA polymerases"/>
    <property type="match status" value="1"/>
</dbReference>
<keyword evidence="10" id="KW-0539">Nucleus</keyword>
<dbReference type="InterPro" id="IPR017961">
    <property type="entry name" value="DNA_pol_Y-fam_little_finger"/>
</dbReference>
<dbReference type="InterPro" id="IPR036775">
    <property type="entry name" value="DNA_pol_Y-fam_lit_finger_sf"/>
</dbReference>
<proteinExistence type="predicted"/>
<dbReference type="PANTHER" id="PTHR45873">
    <property type="entry name" value="DNA POLYMERASE ETA"/>
    <property type="match status" value="1"/>
</dbReference>
<evidence type="ECO:0000256" key="13">
    <source>
        <dbReference type="SAM" id="MobiDB-lite"/>
    </source>
</evidence>
<dbReference type="Pfam" id="PF00817">
    <property type="entry name" value="IMS"/>
    <property type="match status" value="1"/>
</dbReference>
<evidence type="ECO:0000256" key="12">
    <source>
        <dbReference type="PROSITE-ProRule" id="PRU00042"/>
    </source>
</evidence>
<evidence type="ECO:0000259" key="14">
    <source>
        <dbReference type="PROSITE" id="PS50157"/>
    </source>
</evidence>
<feature type="domain" description="C2H2-type" evidence="14">
    <location>
        <begin position="750"/>
        <end position="777"/>
    </location>
</feature>
<evidence type="ECO:0000256" key="2">
    <source>
        <dbReference type="ARBA" id="ARBA00004173"/>
    </source>
</evidence>
<dbReference type="PROSITE" id="PS50157">
    <property type="entry name" value="ZINC_FINGER_C2H2_2"/>
    <property type="match status" value="2"/>
</dbReference>
<evidence type="ECO:0000256" key="6">
    <source>
        <dbReference type="ARBA" id="ARBA00022771"/>
    </source>
</evidence>
<keyword evidence="4" id="KW-0479">Metal-binding</keyword>
<evidence type="ECO:0000259" key="15">
    <source>
        <dbReference type="PROSITE" id="PS50173"/>
    </source>
</evidence>
<feature type="compositionally biased region" description="Low complexity" evidence="13">
    <location>
        <begin position="692"/>
        <end position="708"/>
    </location>
</feature>
<name>A0ABR3YIA8_9PEZI</name>
<feature type="region of interest" description="Disordered" evidence="13">
    <location>
        <begin position="670"/>
        <end position="750"/>
    </location>
</feature>
<dbReference type="Pfam" id="PF21704">
    <property type="entry name" value="POLH-Rev1_HhH"/>
    <property type="match status" value="1"/>
</dbReference>
<feature type="compositionally biased region" description="Pro residues" evidence="13">
    <location>
        <begin position="1"/>
        <end position="11"/>
    </location>
</feature>
<evidence type="ECO:0000313" key="17">
    <source>
        <dbReference type="EMBL" id="KAL1888070.1"/>
    </source>
</evidence>
<dbReference type="Pfam" id="PF11799">
    <property type="entry name" value="IMS_C"/>
    <property type="match status" value="1"/>
</dbReference>
<evidence type="ECO:0000256" key="3">
    <source>
        <dbReference type="ARBA" id="ARBA00022679"/>
    </source>
</evidence>
<evidence type="ECO:0000256" key="10">
    <source>
        <dbReference type="ARBA" id="ARBA00023242"/>
    </source>
</evidence>
<evidence type="ECO:0000256" key="11">
    <source>
        <dbReference type="ARBA" id="ARBA00044975"/>
    </source>
</evidence>